<feature type="compositionally biased region" description="Polar residues" evidence="1">
    <location>
        <begin position="92"/>
        <end position="110"/>
    </location>
</feature>
<evidence type="ECO:0000313" key="3">
    <source>
        <dbReference type="EMBL" id="SIO73175.1"/>
    </source>
</evidence>
<reference evidence="3 4" key="1">
    <citation type="journal article" date="2012" name="Nucleic Acids Res.">
        <title>Sequencing of the smallest Apicomplexan genome from the human pathogen Babesia microti.</title>
        <authorList>
            <person name="Cornillot E."/>
            <person name="Hadj-Kaddour K."/>
            <person name="Dassouli A."/>
            <person name="Noel B."/>
            <person name="Ranwez V."/>
            <person name="Vacherie B."/>
            <person name="Augagneur Y."/>
            <person name="Bres V."/>
            <person name="Duclos A."/>
            <person name="Randazzo S."/>
            <person name="Carcy B."/>
            <person name="Debierre-Grockiego F."/>
            <person name="Delbecq S."/>
            <person name="Moubri-Menage K."/>
            <person name="Shams-Eldin H."/>
            <person name="Usmani-Brown S."/>
            <person name="Bringaud F."/>
            <person name="Wincker P."/>
            <person name="Vivares C.P."/>
            <person name="Schwarz R.T."/>
            <person name="Schetters T.P."/>
            <person name="Krause P.J."/>
            <person name="Gorenflot A."/>
            <person name="Berry V."/>
            <person name="Barbe V."/>
            <person name="Ben Mamoun C."/>
        </authorList>
    </citation>
    <scope>NUCLEOTIDE SEQUENCE [LARGE SCALE GENOMIC DNA]</scope>
    <source>
        <strain evidence="3 4">RI</strain>
    </source>
</reference>
<feature type="compositionally biased region" description="Polar residues" evidence="1">
    <location>
        <begin position="55"/>
        <end position="77"/>
    </location>
</feature>
<dbReference type="AlphaFoldDB" id="A0A1N6LWC5"/>
<proteinExistence type="predicted"/>
<evidence type="ECO:0000256" key="1">
    <source>
        <dbReference type="SAM" id="MobiDB-lite"/>
    </source>
</evidence>
<keyword evidence="2" id="KW-0732">Signal</keyword>
<evidence type="ECO:0000313" key="4">
    <source>
        <dbReference type="Proteomes" id="UP000002899"/>
    </source>
</evidence>
<feature type="chain" id="PRO_5012545958" evidence="2">
    <location>
        <begin position="19"/>
        <end position="227"/>
    </location>
</feature>
<name>A0A1N6LWC5_BABMR</name>
<keyword evidence="4" id="KW-1185">Reference proteome</keyword>
<dbReference type="Proteomes" id="UP000002899">
    <property type="component" value="Chromosome I"/>
</dbReference>
<organism evidence="3 4">
    <name type="scientific">Babesia microti (strain RI)</name>
    <dbReference type="NCBI Taxonomy" id="1133968"/>
    <lineage>
        <taxon>Eukaryota</taxon>
        <taxon>Sar</taxon>
        <taxon>Alveolata</taxon>
        <taxon>Apicomplexa</taxon>
        <taxon>Aconoidasida</taxon>
        <taxon>Piroplasmida</taxon>
        <taxon>Babesiidae</taxon>
        <taxon>Babesia</taxon>
    </lineage>
</organism>
<feature type="signal peptide" evidence="2">
    <location>
        <begin position="1"/>
        <end position="18"/>
    </location>
</feature>
<sequence>MCRYLLLVHFLIHASVQIRPIDPYSGNIESEAIRRNISDLDKNASDNSVDDTQHTESNLNAESNSTGNGEPNESNNKIDYPDTSPVGKPDNPSITPSQNVDPVDNTTVNSPFLPGSREDDPMTVLQSNELLEKETEKPQIHNSNVKYAGVTHSDTYVTNNFYNGKHEENEMVLRYLWMRIYSLHDAIEALPQGIKKMQGTEEHGNKGTKKKGLVITMDEKPTLTIDT</sequence>
<accession>A0A1N6LWC5</accession>
<protein>
    <submittedName>
        <fullName evidence="3">Uncharacterized protein</fullName>
    </submittedName>
</protein>
<dbReference type="VEuPathDB" id="PiroplasmaDB:BMR1_01G00500"/>
<dbReference type="GeneID" id="24423181"/>
<dbReference type="RefSeq" id="XP_021337284.1">
    <property type="nucleotide sequence ID" value="XM_021483147.1"/>
</dbReference>
<reference evidence="3 4" key="3">
    <citation type="journal article" date="2016" name="Sci. Rep.">
        <title>Genome-wide diversity and gene expression profiling of Babesia microti isolates identify polymorphic genes that mediate host-pathogen interactions.</title>
        <authorList>
            <person name="Silva J.C."/>
            <person name="Cornillot E."/>
            <person name="McCracken C."/>
            <person name="Usmani-Brown S."/>
            <person name="Dwivedi A."/>
            <person name="Ifeonu O.O."/>
            <person name="Crabtree J."/>
            <person name="Gotia H.T."/>
            <person name="Virji A.Z."/>
            <person name="Reynes C."/>
            <person name="Colinge J."/>
            <person name="Kumar V."/>
            <person name="Lawres L."/>
            <person name="Pazzi J.E."/>
            <person name="Pablo J.V."/>
            <person name="Hung C."/>
            <person name="Brancato J."/>
            <person name="Kumari P."/>
            <person name="Orvis J."/>
            <person name="Tretina K."/>
            <person name="Chibucos M."/>
            <person name="Ott S."/>
            <person name="Sadzewicz L."/>
            <person name="Sengamalay N."/>
            <person name="Shetty A.C."/>
            <person name="Su Q."/>
            <person name="Tallon L."/>
            <person name="Fraser C.M."/>
            <person name="Frutos R."/>
            <person name="Molina D.M."/>
            <person name="Krause P.J."/>
            <person name="Ben Mamoun C."/>
        </authorList>
    </citation>
    <scope>NUCLEOTIDE SEQUENCE [LARGE SCALE GENOMIC DNA]</scope>
    <source>
        <strain evidence="3 4">RI</strain>
    </source>
</reference>
<dbReference type="KEGG" id="bmic:BMR1_01G00500"/>
<reference evidence="3 4" key="2">
    <citation type="journal article" date="2013" name="PLoS ONE">
        <title>Whole genome mapping and re-organization of the nuclear and mitochondrial genomes of Babesia microti isolates.</title>
        <authorList>
            <person name="Cornillot E."/>
            <person name="Dassouli A."/>
            <person name="Garg A."/>
            <person name="Pachikara N."/>
            <person name="Randazzo S."/>
            <person name="Depoix D."/>
            <person name="Carcy B."/>
            <person name="Delbecq S."/>
            <person name="Frutos R."/>
            <person name="Silva J.C."/>
            <person name="Sutton R."/>
            <person name="Krause P.J."/>
            <person name="Mamoun C.B."/>
        </authorList>
    </citation>
    <scope>NUCLEOTIDE SEQUENCE [LARGE SCALE GENOMIC DNA]</scope>
    <source>
        <strain evidence="3 4">RI</strain>
    </source>
</reference>
<evidence type="ECO:0000256" key="2">
    <source>
        <dbReference type="SAM" id="SignalP"/>
    </source>
</evidence>
<dbReference type="EMBL" id="FO082871">
    <property type="protein sequence ID" value="SIO73175.1"/>
    <property type="molecule type" value="Genomic_DNA"/>
</dbReference>
<gene>
    <name evidence="3" type="ORF">BMR1_01G00500</name>
</gene>
<feature type="region of interest" description="Disordered" evidence="1">
    <location>
        <begin position="41"/>
        <end position="121"/>
    </location>
</feature>